<evidence type="ECO:0000256" key="1">
    <source>
        <dbReference type="SAM" id="SignalP"/>
    </source>
</evidence>
<sequence>MTRKQHRLICLAVLSVASGYIAGCTTKPTIVSASTIKVISTQQALSKDKQTPVESVMSQLQWVYTTNEQLSPTKKDILWEATFGNESIVTIKVPNSTYPWYNFVFLSHQGQEWNFSAIADSPCPPERTTSQKEGIALPMETFSVTKMTVGSEFRRVWTFASDIKTLVIGKYPRESFTQPEGAKALKIKDNDAWQITSDSNQTLFYYFDQGQLVWMVGNLSESELLNVAISLPSVSDPLFPSTMQPNRM</sequence>
<protein>
    <recommendedName>
        <fullName evidence="4">DUF4367 domain-containing protein</fullName>
    </recommendedName>
</protein>
<keyword evidence="1" id="KW-0732">Signal</keyword>
<dbReference type="AlphaFoldDB" id="A0A316DE60"/>
<evidence type="ECO:0000313" key="3">
    <source>
        <dbReference type="Proteomes" id="UP000245634"/>
    </source>
</evidence>
<keyword evidence="3" id="KW-1185">Reference proteome</keyword>
<proteinExistence type="predicted"/>
<name>A0A316DE60_9BACL</name>
<feature type="signal peptide" evidence="1">
    <location>
        <begin position="1"/>
        <end position="22"/>
    </location>
</feature>
<organism evidence="2 3">
    <name type="scientific">Tumebacillus permanentifrigoris</name>
    <dbReference type="NCBI Taxonomy" id="378543"/>
    <lineage>
        <taxon>Bacteria</taxon>
        <taxon>Bacillati</taxon>
        <taxon>Bacillota</taxon>
        <taxon>Bacilli</taxon>
        <taxon>Bacillales</taxon>
        <taxon>Alicyclobacillaceae</taxon>
        <taxon>Tumebacillus</taxon>
    </lineage>
</organism>
<accession>A0A316DE60</accession>
<dbReference type="OrthoDB" id="2589741at2"/>
<dbReference type="RefSeq" id="WP_146200983.1">
    <property type="nucleotide sequence ID" value="NZ_QGGL01000006.1"/>
</dbReference>
<evidence type="ECO:0000313" key="2">
    <source>
        <dbReference type="EMBL" id="PWK13957.1"/>
    </source>
</evidence>
<feature type="chain" id="PRO_5038661991" description="DUF4367 domain-containing protein" evidence="1">
    <location>
        <begin position="23"/>
        <end position="248"/>
    </location>
</feature>
<gene>
    <name evidence="2" type="ORF">C7459_106255</name>
</gene>
<dbReference type="EMBL" id="QGGL01000006">
    <property type="protein sequence ID" value="PWK13957.1"/>
    <property type="molecule type" value="Genomic_DNA"/>
</dbReference>
<reference evidence="2 3" key="1">
    <citation type="submission" date="2018-05" db="EMBL/GenBank/DDBJ databases">
        <title>Genomic Encyclopedia of Type Strains, Phase IV (KMG-IV): sequencing the most valuable type-strain genomes for metagenomic binning, comparative biology and taxonomic classification.</title>
        <authorList>
            <person name="Goeker M."/>
        </authorList>
    </citation>
    <scope>NUCLEOTIDE SEQUENCE [LARGE SCALE GENOMIC DNA]</scope>
    <source>
        <strain evidence="2 3">DSM 18773</strain>
    </source>
</reference>
<comment type="caution">
    <text evidence="2">The sequence shown here is derived from an EMBL/GenBank/DDBJ whole genome shotgun (WGS) entry which is preliminary data.</text>
</comment>
<dbReference type="Proteomes" id="UP000245634">
    <property type="component" value="Unassembled WGS sequence"/>
</dbReference>
<evidence type="ECO:0008006" key="4">
    <source>
        <dbReference type="Google" id="ProtNLM"/>
    </source>
</evidence>